<comment type="caution">
    <text evidence="1">The sequence shown here is derived from an EMBL/GenBank/DDBJ whole genome shotgun (WGS) entry which is preliminary data.</text>
</comment>
<dbReference type="Proteomes" id="UP000317933">
    <property type="component" value="Unassembled WGS sequence"/>
</dbReference>
<dbReference type="AlphaFoldDB" id="A0A502HYH1"/>
<sequence>MPRKKMPIRAANGRTADQAEPALHIWASAESHALIVHESEACKALGEIGVVGALAADQSPDGYSVVLCNTLQAQ</sequence>
<protein>
    <submittedName>
        <fullName evidence="1">Uncharacterized protein</fullName>
    </submittedName>
</protein>
<evidence type="ECO:0000313" key="1">
    <source>
        <dbReference type="EMBL" id="TPG79611.1"/>
    </source>
</evidence>
<name>A0A502HYH1_9PSED</name>
<evidence type="ECO:0000313" key="2">
    <source>
        <dbReference type="Proteomes" id="UP000317933"/>
    </source>
</evidence>
<gene>
    <name evidence="1" type="ORF">EAH78_07230</name>
</gene>
<organism evidence="1 2">
    <name type="scientific">Pseudomonas arsenicoxydans</name>
    <dbReference type="NCBI Taxonomy" id="702115"/>
    <lineage>
        <taxon>Bacteria</taxon>
        <taxon>Pseudomonadati</taxon>
        <taxon>Pseudomonadota</taxon>
        <taxon>Gammaproteobacteria</taxon>
        <taxon>Pseudomonadales</taxon>
        <taxon>Pseudomonadaceae</taxon>
        <taxon>Pseudomonas</taxon>
    </lineage>
</organism>
<accession>A0A502HYH1</accession>
<proteinExistence type="predicted"/>
<reference evidence="1 2" key="1">
    <citation type="journal article" date="2019" name="Environ. Microbiol.">
        <title>Species interactions and distinct microbial communities in high Arctic permafrost affected cryosols are associated with the CH4 and CO2 gas fluxes.</title>
        <authorList>
            <person name="Altshuler I."/>
            <person name="Hamel J."/>
            <person name="Turney S."/>
            <person name="Magnuson E."/>
            <person name="Levesque R."/>
            <person name="Greer C."/>
            <person name="Whyte L.G."/>
        </authorList>
    </citation>
    <scope>NUCLEOTIDE SEQUENCE [LARGE SCALE GENOMIC DNA]</scope>
    <source>
        <strain evidence="1 2">E3</strain>
    </source>
</reference>
<dbReference type="EMBL" id="RCZE01000003">
    <property type="protein sequence ID" value="TPG79611.1"/>
    <property type="molecule type" value="Genomic_DNA"/>
</dbReference>